<dbReference type="InParanoid" id="T1IEJ3"/>
<evidence type="ECO:0000313" key="2">
    <source>
        <dbReference type="Proteomes" id="UP000015103"/>
    </source>
</evidence>
<dbReference type="HOGENOM" id="CLU_1770357_0_0_1"/>
<evidence type="ECO:0000313" key="1">
    <source>
        <dbReference type="EnsemblMetazoa" id="RPRC014713-PA"/>
    </source>
</evidence>
<protein>
    <submittedName>
        <fullName evidence="1">Uncharacterized protein</fullName>
    </submittedName>
</protein>
<keyword evidence="2" id="KW-1185">Reference proteome</keyword>
<dbReference type="VEuPathDB" id="VectorBase:RPRC014713"/>
<name>T1IEJ3_RHOPR</name>
<dbReference type="EMBL" id="ACPB03015191">
    <property type="status" value="NOT_ANNOTATED_CDS"/>
    <property type="molecule type" value="Genomic_DNA"/>
</dbReference>
<proteinExistence type="predicted"/>
<dbReference type="Proteomes" id="UP000015103">
    <property type="component" value="Unassembled WGS sequence"/>
</dbReference>
<organism evidence="1 2">
    <name type="scientific">Rhodnius prolixus</name>
    <name type="common">Triatomid bug</name>
    <dbReference type="NCBI Taxonomy" id="13249"/>
    <lineage>
        <taxon>Eukaryota</taxon>
        <taxon>Metazoa</taxon>
        <taxon>Ecdysozoa</taxon>
        <taxon>Arthropoda</taxon>
        <taxon>Hexapoda</taxon>
        <taxon>Insecta</taxon>
        <taxon>Pterygota</taxon>
        <taxon>Neoptera</taxon>
        <taxon>Paraneoptera</taxon>
        <taxon>Hemiptera</taxon>
        <taxon>Heteroptera</taxon>
        <taxon>Panheteroptera</taxon>
        <taxon>Cimicomorpha</taxon>
        <taxon>Reduviidae</taxon>
        <taxon>Triatominae</taxon>
        <taxon>Rhodnius</taxon>
    </lineage>
</organism>
<dbReference type="EMBL" id="ACPB03015192">
    <property type="status" value="NOT_ANNOTATED_CDS"/>
    <property type="molecule type" value="Genomic_DNA"/>
</dbReference>
<dbReference type="EnsemblMetazoa" id="RPRC014713-RA">
    <property type="protein sequence ID" value="RPRC014713-PA"/>
    <property type="gene ID" value="RPRC014713"/>
</dbReference>
<sequence>MAVSSAYVQSSVEGCTELSYLRGLLMRNVLGSCSNWPPPLEMHRHALSCQLPLTVKEIDSALTDLQLEYPVVQDLTNLMEQQKMDEMLISGRNMQRLIKNGKDESILHPISFVYSLRDTHLIGPTIQDILVSTDGLAVQHMMQQIPL</sequence>
<accession>T1IEJ3</accession>
<dbReference type="AlphaFoldDB" id="T1IEJ3"/>
<reference evidence="1" key="1">
    <citation type="submission" date="2015-05" db="UniProtKB">
        <authorList>
            <consortium name="EnsemblMetazoa"/>
        </authorList>
    </citation>
    <scope>IDENTIFICATION</scope>
</reference>